<dbReference type="SUPFAM" id="SSF51120">
    <property type="entry name" value="beta-Roll"/>
    <property type="match status" value="2"/>
</dbReference>
<dbReference type="AlphaFoldDB" id="A0AAC9KCP1"/>
<dbReference type="InterPro" id="IPR011049">
    <property type="entry name" value="Serralysin-like_metalloprot_C"/>
</dbReference>
<protein>
    <submittedName>
        <fullName evidence="1">Adhesin aidA-I</fullName>
    </submittedName>
</protein>
<gene>
    <name evidence="1" type="ORF">GbCGDNIH9_1601</name>
</gene>
<evidence type="ECO:0000313" key="2">
    <source>
        <dbReference type="Proteomes" id="UP000182373"/>
    </source>
</evidence>
<dbReference type="InterPro" id="IPR030930">
    <property type="entry name" value="AIDA"/>
</dbReference>
<dbReference type="NCBIfam" id="TIGR04415">
    <property type="entry name" value="O_hepto_targRPT"/>
    <property type="match status" value="1"/>
</dbReference>
<dbReference type="InterPro" id="IPR012332">
    <property type="entry name" value="Autotransporter_pectin_lyase_C"/>
</dbReference>
<dbReference type="PRINTS" id="PR00313">
    <property type="entry name" value="CABNDNGRPT"/>
</dbReference>
<accession>A0AAC9KCP1</accession>
<dbReference type="Gene3D" id="2.160.20.20">
    <property type="match status" value="1"/>
</dbReference>
<reference evidence="2" key="1">
    <citation type="submission" date="2016-11" db="EMBL/GenBank/DDBJ databases">
        <title>Comparative genomic and phenotypic analysis of Granulibacter bethesdensis clinical isolates from patients with chronic granulomatous disease.</title>
        <authorList>
            <person name="Zarember K.A."/>
            <person name="Porcella S.F."/>
            <person name="Chu J."/>
            <person name="Ding L."/>
            <person name="Dahlstrom E."/>
            <person name="Barbian K."/>
            <person name="Martens C."/>
            <person name="Sykora L."/>
            <person name="Kramer S."/>
            <person name="Pettinato A.M."/>
            <person name="Hong H."/>
            <person name="Wald G."/>
            <person name="Berg L.J."/>
            <person name="Rogge L.S."/>
            <person name="Greenberg D.E."/>
            <person name="Falcone E.L."/>
            <person name="Neves J.F."/>
            <person name="Simoes M.J."/>
            <person name="Casal M."/>
            <person name="Rodriguez-Lopez F.C."/>
            <person name="Zelazny A."/>
            <person name="Gallin J.I."/>
            <person name="Holland S.M."/>
        </authorList>
    </citation>
    <scope>NUCLEOTIDE SEQUENCE [LARGE SCALE GENOMIC DNA]</scope>
    <source>
        <strain evidence="2">NIH9.1</strain>
    </source>
</reference>
<proteinExistence type="predicted"/>
<dbReference type="EMBL" id="CP018191">
    <property type="protein sequence ID" value="APH54898.1"/>
    <property type="molecule type" value="Genomic_DNA"/>
</dbReference>
<dbReference type="Proteomes" id="UP000182373">
    <property type="component" value="Chromosome"/>
</dbReference>
<organism evidence="1 2">
    <name type="scientific">Granulibacter bethesdensis</name>
    <dbReference type="NCBI Taxonomy" id="364410"/>
    <lineage>
        <taxon>Bacteria</taxon>
        <taxon>Pseudomonadati</taxon>
        <taxon>Pseudomonadota</taxon>
        <taxon>Alphaproteobacteria</taxon>
        <taxon>Acetobacterales</taxon>
        <taxon>Acetobacteraceae</taxon>
        <taxon>Granulibacter</taxon>
    </lineage>
</organism>
<name>A0AAC9KCP1_9PROT</name>
<sequence length="749" mass="74607">MVICINFTENIIMALISISSGVSSSGLVIGQSGSLSAIQYDTAIVNGIVTSTSLNSSGTMTVASGGIADLTVINGGAQVVNWGGRVSGTVIGDAGTQTILYSGLADGTQISSGGKQYTYGLATNTVVAADTAQQIVDSGGVASGTVLTSGGQMVIRKNSIGANAVINGTGKISVASAGWLSGTLTFTGNGSGTLTILDQAVDVSNTVISGFSTDDAIDLASMSYVNSASVIQTSRAGLVKVVAGTSSTYFNFASNSFAGQVLLAQNDGAGGTQIYTASGIHPFTDAITLYGYADETRVTAQFSLNPSFVGTYANLGTGDLSADGKTYIVSGLATDVSSALTNLAFLPTVGGTAPASISLVLKNETAPVYVKLNTALPQYLAGGAGKDTITGGAGADTLASGSGGGYLYASGQGDILLGGRGATFFEDGAGYTTIFGGKGQDSILASANHNLLMTGHGGTAVSMSGQENSLWSNGSDTIFAYAGVNTVIGAGDGARFFTAQGKSSPVFISMGGSNTIAGADGASTMFGTAGSLTYAGNSSGSALVLLGSGSKAELYSGNAGTMLAFGQSGATLTYFGGNGSRDTIQGGSGNITVQGGTNGTYFGGSAGSNVIDVTRNSTVFGGGDGDILRSHGAGNVLQAGSGNTTLSGYWASGTVMFAGTGNALMAGSVGMNAVDIFAFTNGRGGGSDTISGFVKGVDRLVFNGFSEQQVNTAYMTMRPDADGNVHFTLPDNTHITLEDVPFLFRSEFG</sequence>
<evidence type="ECO:0000313" key="1">
    <source>
        <dbReference type="EMBL" id="APH54898.1"/>
    </source>
</evidence>
<dbReference type="Gene3D" id="2.150.10.10">
    <property type="entry name" value="Serralysin-like metalloprotease, C-terminal"/>
    <property type="match status" value="1"/>
</dbReference>